<dbReference type="RefSeq" id="WP_047943297.1">
    <property type="nucleotide sequence ID" value="NZ_JABRVO010000016.1"/>
</dbReference>
<dbReference type="EMBL" id="LDPH01000016">
    <property type="protein sequence ID" value="KLV25493.1"/>
    <property type="molecule type" value="Genomic_DNA"/>
</dbReference>
<dbReference type="InterPro" id="IPR057808">
    <property type="entry name" value="YxiG"/>
</dbReference>
<dbReference type="Pfam" id="PF24711">
    <property type="entry name" value="YxiG"/>
    <property type="match status" value="1"/>
</dbReference>
<keyword evidence="3" id="KW-1185">Reference proteome</keyword>
<reference evidence="1 3" key="1">
    <citation type="submission" date="2015-05" db="EMBL/GenBank/DDBJ databases">
        <title>Whole genome sequence and identification of bacterial endophytes from Costus igneus.</title>
        <authorList>
            <person name="Lee Y.P."/>
            <person name="Gan H.M."/>
            <person name="Eng W."/>
            <person name="Wheatley M.S."/>
            <person name="Caraballo A."/>
            <person name="Polter S."/>
            <person name="Savka M.A."/>
            <person name="Hudson A.O."/>
        </authorList>
    </citation>
    <scope>NUCLEOTIDE SEQUENCE [LARGE SCALE GENOMIC DNA]</scope>
    <source>
        <strain evidence="1 3">RIT379</strain>
    </source>
</reference>
<organism evidence="1 3">
    <name type="scientific">Niallia circulans</name>
    <name type="common">Bacillus circulans</name>
    <dbReference type="NCBI Taxonomy" id="1397"/>
    <lineage>
        <taxon>Bacteria</taxon>
        <taxon>Bacillati</taxon>
        <taxon>Bacillota</taxon>
        <taxon>Bacilli</taxon>
        <taxon>Bacillales</taxon>
        <taxon>Bacillaceae</taxon>
        <taxon>Niallia</taxon>
    </lineage>
</organism>
<proteinExistence type="predicted"/>
<sequence>MIESLNSALKEMETLSSTTNFYFQVNNKDNFFIEASCLSINGKEYRNLITDDKELKKLLY</sequence>
<evidence type="ECO:0000313" key="1">
    <source>
        <dbReference type="EMBL" id="KLV25493.1"/>
    </source>
</evidence>
<accession>A0A0J1IHM8</accession>
<dbReference type="KEGG" id="bcir:C2I06_23425"/>
<dbReference type="Proteomes" id="UP000036045">
    <property type="component" value="Unassembled WGS sequence"/>
</dbReference>
<name>A0A0J1IHM8_NIACI</name>
<comment type="caution">
    <text evidence="1">The sequence shown here is derived from an EMBL/GenBank/DDBJ whole genome shotgun (WGS) entry which is preliminary data.</text>
</comment>
<dbReference type="Proteomes" id="UP000216961">
    <property type="component" value="Unassembled WGS sequence"/>
</dbReference>
<dbReference type="EMBL" id="NPBQ01000131">
    <property type="protein sequence ID" value="PAD81158.1"/>
    <property type="molecule type" value="Genomic_DNA"/>
</dbReference>
<evidence type="ECO:0000313" key="2">
    <source>
        <dbReference type="EMBL" id="PAD81158.1"/>
    </source>
</evidence>
<gene>
    <name evidence="1" type="ORF">ABW02_16040</name>
    <name evidence="2" type="ORF">CHH57_21245</name>
</gene>
<dbReference type="AlphaFoldDB" id="A0A0J1IHM8"/>
<protein>
    <submittedName>
        <fullName evidence="1">Uncharacterized protein</fullName>
    </submittedName>
</protein>
<evidence type="ECO:0000313" key="3">
    <source>
        <dbReference type="Proteomes" id="UP000036045"/>
    </source>
</evidence>
<evidence type="ECO:0000313" key="4">
    <source>
        <dbReference type="Proteomes" id="UP000216961"/>
    </source>
</evidence>
<dbReference type="PATRIC" id="fig|1397.4.peg.1407"/>
<reference evidence="2 4" key="2">
    <citation type="submission" date="2017-07" db="EMBL/GenBank/DDBJ databases">
        <title>Isolation and whole genome analysis of endospore-forming bacteria from heroin.</title>
        <authorList>
            <person name="Kalinowski J."/>
            <person name="Ahrens B."/>
            <person name="Al-Dilaimi A."/>
            <person name="Winkler A."/>
            <person name="Wibberg D."/>
            <person name="Schleenbecker U."/>
            <person name="Ruckert C."/>
            <person name="Wolfel R."/>
            <person name="Grass G."/>
        </authorList>
    </citation>
    <scope>NUCLEOTIDE SEQUENCE [LARGE SCALE GENOMIC DNA]</scope>
    <source>
        <strain evidence="2 4">7521-2</strain>
    </source>
</reference>